<evidence type="ECO:0000313" key="2">
    <source>
        <dbReference type="EMBL" id="PWR71324.1"/>
    </source>
</evidence>
<protein>
    <submittedName>
        <fullName evidence="2">Uncharacterized protein</fullName>
    </submittedName>
</protein>
<evidence type="ECO:0000256" key="1">
    <source>
        <dbReference type="SAM" id="Phobius"/>
    </source>
</evidence>
<proteinExistence type="predicted"/>
<keyword evidence="3" id="KW-1185">Reference proteome</keyword>
<dbReference type="Proteomes" id="UP000245657">
    <property type="component" value="Unassembled WGS sequence"/>
</dbReference>
<keyword evidence="1" id="KW-1133">Transmembrane helix</keyword>
<name>A0A2V2MT01_9EURY</name>
<keyword evidence="1" id="KW-0472">Membrane</keyword>
<feature type="transmembrane region" description="Helical" evidence="1">
    <location>
        <begin position="6"/>
        <end position="28"/>
    </location>
</feature>
<dbReference type="EMBL" id="QGMY01000008">
    <property type="protein sequence ID" value="PWR71324.1"/>
    <property type="molecule type" value="Genomic_DNA"/>
</dbReference>
<reference evidence="2 3" key="1">
    <citation type="submission" date="2018-05" db="EMBL/GenBank/DDBJ databases">
        <title>Draft genome of Methanospirillum lacunae Ki8-1.</title>
        <authorList>
            <person name="Dueholm M.S."/>
            <person name="Nielsen P.H."/>
            <person name="Bakmann L.F."/>
            <person name="Otzen D.E."/>
        </authorList>
    </citation>
    <scope>NUCLEOTIDE SEQUENCE [LARGE SCALE GENOMIC DNA]</scope>
    <source>
        <strain evidence="2 3">Ki8-1</strain>
    </source>
</reference>
<gene>
    <name evidence="2" type="ORF">DK846_10685</name>
</gene>
<keyword evidence="1" id="KW-0812">Transmembrane</keyword>
<dbReference type="AlphaFoldDB" id="A0A2V2MT01"/>
<evidence type="ECO:0000313" key="3">
    <source>
        <dbReference type="Proteomes" id="UP000245657"/>
    </source>
</evidence>
<comment type="caution">
    <text evidence="2">The sequence shown here is derived from an EMBL/GenBank/DDBJ whole genome shotgun (WGS) entry which is preliminary data.</text>
</comment>
<accession>A0A2V2MT01</accession>
<sequence>MLNCKFSLRYGISLASFTTIISGFYFWISSIFPSYRTLTPLNPPLIFDPSKASSPPAGTTHPLELNTARDVAYMYSTFCFLLSGTDPIRSYIDNHDIIISNAKYSSR</sequence>
<organism evidence="2 3">
    <name type="scientific">Methanospirillum lacunae</name>
    <dbReference type="NCBI Taxonomy" id="668570"/>
    <lineage>
        <taxon>Archaea</taxon>
        <taxon>Methanobacteriati</taxon>
        <taxon>Methanobacteriota</taxon>
        <taxon>Stenosarchaea group</taxon>
        <taxon>Methanomicrobia</taxon>
        <taxon>Methanomicrobiales</taxon>
        <taxon>Methanospirillaceae</taxon>
        <taxon>Methanospirillum</taxon>
    </lineage>
</organism>